<name>A0A919M0W6_9ACTN</name>
<proteinExistence type="predicted"/>
<protein>
    <submittedName>
        <fullName evidence="1">Uncharacterized protein</fullName>
    </submittedName>
</protein>
<accession>A0A919M0W6</accession>
<evidence type="ECO:0000313" key="1">
    <source>
        <dbReference type="EMBL" id="GID65570.1"/>
    </source>
</evidence>
<dbReference type="Proteomes" id="UP000619479">
    <property type="component" value="Unassembled WGS sequence"/>
</dbReference>
<sequence length="356" mass="38349">MEPPRGRAEGQTLATVVAPALPKSDTGFPPSAGIALPRAGHAACMTDDLLAELLRLRRGRGLHEPHLAVRLGPELRTLCSVLLGDADGPARAKVMATLGALAGQLSPDLRRAAELALAMGERPASRLSRRAEDLAAILHCSERTARRRMDEALALIAGAATRAGEAPPGPAWRVRRFTALLRLDTPSPELYETRTIYAERHLDSVTVTLDVPARADTDEAAGPLEVEAVRGARVSGIETGPDGRHHRVTVQLGRRLCPAERLSFTLRYRLPPGARIREHCVLVPLHPCDTALIRVRFAAPPSVAWRVDEVAPRQLDAATGACTATRLTPDRVGEIEAQFGRLVQGHAYGVAWRAVQ</sequence>
<evidence type="ECO:0000313" key="2">
    <source>
        <dbReference type="Proteomes" id="UP000619479"/>
    </source>
</evidence>
<organism evidence="1 2">
    <name type="scientific">Actinoplanes cyaneus</name>
    <dbReference type="NCBI Taxonomy" id="52696"/>
    <lineage>
        <taxon>Bacteria</taxon>
        <taxon>Bacillati</taxon>
        <taxon>Actinomycetota</taxon>
        <taxon>Actinomycetes</taxon>
        <taxon>Micromonosporales</taxon>
        <taxon>Micromonosporaceae</taxon>
        <taxon>Actinoplanes</taxon>
    </lineage>
</organism>
<comment type="caution">
    <text evidence="1">The sequence shown here is derived from an EMBL/GenBank/DDBJ whole genome shotgun (WGS) entry which is preliminary data.</text>
</comment>
<reference evidence="1" key="1">
    <citation type="submission" date="2021-01" db="EMBL/GenBank/DDBJ databases">
        <title>Whole genome shotgun sequence of Actinoplanes cyaneus NBRC 14990.</title>
        <authorList>
            <person name="Komaki H."/>
            <person name="Tamura T."/>
        </authorList>
    </citation>
    <scope>NUCLEOTIDE SEQUENCE</scope>
    <source>
        <strain evidence="1">NBRC 14990</strain>
    </source>
</reference>
<dbReference type="EMBL" id="BOMH01000027">
    <property type="protein sequence ID" value="GID65570.1"/>
    <property type="molecule type" value="Genomic_DNA"/>
</dbReference>
<dbReference type="AlphaFoldDB" id="A0A919M0W6"/>
<keyword evidence="2" id="KW-1185">Reference proteome</keyword>
<gene>
    <name evidence="1" type="ORF">Acy02nite_34510</name>
</gene>